<feature type="domain" description="YdbS-like PH" evidence="3">
    <location>
        <begin position="407"/>
        <end position="484"/>
    </location>
</feature>
<evidence type="ECO:0000256" key="2">
    <source>
        <dbReference type="SAM" id="Phobius"/>
    </source>
</evidence>
<gene>
    <name evidence="4" type="ORF">GS429_20345</name>
</gene>
<feature type="transmembrane region" description="Helical" evidence="2">
    <location>
        <begin position="363"/>
        <end position="383"/>
    </location>
</feature>
<dbReference type="OrthoDB" id="107421at2157"/>
<dbReference type="InterPro" id="IPR005182">
    <property type="entry name" value="YdbS-like_PH"/>
</dbReference>
<feature type="transmembrane region" description="Helical" evidence="2">
    <location>
        <begin position="192"/>
        <end position="215"/>
    </location>
</feature>
<accession>A0A6B0VSD3</accession>
<feature type="domain" description="YdbS-like PH" evidence="3">
    <location>
        <begin position="259"/>
        <end position="339"/>
    </location>
</feature>
<feature type="region of interest" description="Disordered" evidence="1">
    <location>
        <begin position="481"/>
        <end position="513"/>
    </location>
</feature>
<keyword evidence="5" id="KW-1185">Reference proteome</keyword>
<dbReference type="PIRSF" id="PIRSF026631">
    <property type="entry name" value="UCP026631"/>
    <property type="match status" value="1"/>
</dbReference>
<feature type="domain" description="YdbS-like PH" evidence="3">
    <location>
        <begin position="62"/>
        <end position="141"/>
    </location>
</feature>
<name>A0A6B0VSD3_9EURY</name>
<dbReference type="Proteomes" id="UP000434101">
    <property type="component" value="Unassembled WGS sequence"/>
</dbReference>
<dbReference type="InterPro" id="IPR014529">
    <property type="entry name" value="UCP026631"/>
</dbReference>
<dbReference type="PANTHER" id="PTHR34473">
    <property type="entry name" value="UPF0699 TRANSMEMBRANE PROTEIN YDBS"/>
    <property type="match status" value="1"/>
</dbReference>
<evidence type="ECO:0000313" key="4">
    <source>
        <dbReference type="EMBL" id="MXV64374.1"/>
    </source>
</evidence>
<feature type="region of interest" description="Disordered" evidence="1">
    <location>
        <begin position="150"/>
        <end position="175"/>
    </location>
</feature>
<dbReference type="Pfam" id="PF03703">
    <property type="entry name" value="bPH_2"/>
    <property type="match status" value="3"/>
</dbReference>
<keyword evidence="2" id="KW-0812">Transmembrane</keyword>
<organism evidence="4 5">
    <name type="scientific">Natronorubrum halalkaliphilum</name>
    <dbReference type="NCBI Taxonomy" id="2691917"/>
    <lineage>
        <taxon>Archaea</taxon>
        <taxon>Methanobacteriati</taxon>
        <taxon>Methanobacteriota</taxon>
        <taxon>Stenosarchaea group</taxon>
        <taxon>Halobacteria</taxon>
        <taxon>Halobacteriales</taxon>
        <taxon>Natrialbaceae</taxon>
        <taxon>Natronorubrum</taxon>
    </lineage>
</organism>
<protein>
    <submittedName>
        <fullName evidence="4">PH domain-containing protein</fullName>
    </submittedName>
</protein>
<dbReference type="PANTHER" id="PTHR34473:SF3">
    <property type="entry name" value="TRANSMEMBRANE PROTEIN-RELATED"/>
    <property type="match status" value="1"/>
</dbReference>
<reference evidence="4 5" key="1">
    <citation type="submission" date="2020-01" db="EMBL/GenBank/DDBJ databases">
        <title>Natronorubrum sp. JWXQ-INN 674 isolated from Inner Mongolia Autonomous Region of China.</title>
        <authorList>
            <person name="Xue Q."/>
        </authorList>
    </citation>
    <scope>NUCLEOTIDE SEQUENCE [LARGE SCALE GENOMIC DNA]</scope>
    <source>
        <strain evidence="4 5">JWXQ-INN-674</strain>
    </source>
</reference>
<evidence type="ECO:0000256" key="1">
    <source>
        <dbReference type="SAM" id="MobiDB-lite"/>
    </source>
</evidence>
<sequence length="513" mass="55915">MRRLHTLSAVSMALSGAISGLLLPVAAFAILGESVEGIDSSWVFVVAPLGLAIGVGYGIARYYRFSYELTAETFDVTSGVLSVQSREIPYGRVQNVDVRQKLVHRLFGVAVVSIETAGGGDTEATLNFVAEDEANRVQAEIRRLTAAIEADDGDDTRPAPSTEADTSAGDRTDSAEPRAARELLFELEFRELLLYAGTAIRPGAAIFPLFLLLVLTGDPTSLVPESITELSLVALSAIGIVAWALATSAISAAYTVAGYYDFRLERDGNDFVYERGLIERYSGSIPVEKVQSVTISDTLLQRLFGYASLSVETAGYGPGDSSGSQSTVPFAAESRVYRFAEGIAGVERPQFTSHPAMARRRYLARYAILATLVVAAAFLTAQVIGLERWYFAAVAFAAVPPAAHLKWTHMGYYVGDDHLVIRRGFWRRETTVIPYFRIQTVTTRRSLFQRRLGLASLVVDTASSRTFTGSVPTIENMGLEDARTAHENSRKQLQRTLRDRARDENVGLSPEMA</sequence>
<feature type="transmembrane region" description="Helical" evidence="2">
    <location>
        <begin position="235"/>
        <end position="257"/>
    </location>
</feature>
<feature type="transmembrane region" description="Helical" evidence="2">
    <location>
        <begin position="42"/>
        <end position="60"/>
    </location>
</feature>
<feature type="transmembrane region" description="Helical" evidence="2">
    <location>
        <begin position="7"/>
        <end position="30"/>
    </location>
</feature>
<comment type="caution">
    <text evidence="4">The sequence shown here is derived from an EMBL/GenBank/DDBJ whole genome shotgun (WGS) entry which is preliminary data.</text>
</comment>
<proteinExistence type="predicted"/>
<dbReference type="EMBL" id="WUYX01000070">
    <property type="protein sequence ID" value="MXV64374.1"/>
    <property type="molecule type" value="Genomic_DNA"/>
</dbReference>
<feature type="compositionally biased region" description="Basic and acidic residues" evidence="1">
    <location>
        <begin position="481"/>
        <end position="505"/>
    </location>
</feature>
<evidence type="ECO:0000313" key="5">
    <source>
        <dbReference type="Proteomes" id="UP000434101"/>
    </source>
</evidence>
<evidence type="ECO:0000259" key="3">
    <source>
        <dbReference type="Pfam" id="PF03703"/>
    </source>
</evidence>
<keyword evidence="2" id="KW-0472">Membrane</keyword>
<keyword evidence="2" id="KW-1133">Transmembrane helix</keyword>
<dbReference type="AlphaFoldDB" id="A0A6B0VSD3"/>